<dbReference type="PANTHER" id="PTHR43060:SF15">
    <property type="entry name" value="3-HYDROXYISOBUTYRATE DEHYDROGENASE-LIKE 1, MITOCHONDRIAL-RELATED"/>
    <property type="match status" value="1"/>
</dbReference>
<dbReference type="Proteomes" id="UP001165524">
    <property type="component" value="Unassembled WGS sequence"/>
</dbReference>
<dbReference type="InterPro" id="IPR002204">
    <property type="entry name" value="3-OH-isobutyrate_DH-rel_CS"/>
</dbReference>
<dbReference type="InterPro" id="IPR015815">
    <property type="entry name" value="HIBADH-related"/>
</dbReference>
<evidence type="ECO:0000313" key="6">
    <source>
        <dbReference type="EMBL" id="MCK0536137.1"/>
    </source>
</evidence>
<dbReference type="Gene3D" id="3.40.50.720">
    <property type="entry name" value="NAD(P)-binding Rossmann-like Domain"/>
    <property type="match status" value="1"/>
</dbReference>
<dbReference type="Gene3D" id="1.10.1040.10">
    <property type="entry name" value="N-(1-d-carboxylethyl)-l-norvaline Dehydrogenase, domain 2"/>
    <property type="match status" value="1"/>
</dbReference>
<gene>
    <name evidence="6" type="ORF">MU846_00245</name>
</gene>
<evidence type="ECO:0000259" key="5">
    <source>
        <dbReference type="Pfam" id="PF14833"/>
    </source>
</evidence>
<name>A0ABT0E2U5_9GAMM</name>
<comment type="caution">
    <text evidence="6">The sequence shown here is derived from an EMBL/GenBank/DDBJ whole genome shotgun (WGS) entry which is preliminary data.</text>
</comment>
<dbReference type="SUPFAM" id="SSF48179">
    <property type="entry name" value="6-phosphogluconate dehydrogenase C-terminal domain-like"/>
    <property type="match status" value="1"/>
</dbReference>
<proteinExistence type="inferred from homology"/>
<keyword evidence="2" id="KW-0560">Oxidoreductase</keyword>
<dbReference type="InterPro" id="IPR008927">
    <property type="entry name" value="6-PGluconate_DH-like_C_sf"/>
</dbReference>
<dbReference type="SUPFAM" id="SSF51735">
    <property type="entry name" value="NAD(P)-binding Rossmann-fold domains"/>
    <property type="match status" value="1"/>
</dbReference>
<evidence type="ECO:0000256" key="2">
    <source>
        <dbReference type="ARBA" id="ARBA00023002"/>
    </source>
</evidence>
<keyword evidence="7" id="KW-1185">Reference proteome</keyword>
<dbReference type="InterPro" id="IPR029154">
    <property type="entry name" value="HIBADH-like_NADP-bd"/>
</dbReference>
<dbReference type="InterPro" id="IPR013328">
    <property type="entry name" value="6PGD_dom2"/>
</dbReference>
<organism evidence="6 7">
    <name type="scientific">Alcanivorax quisquiliarum</name>
    <dbReference type="NCBI Taxonomy" id="2933565"/>
    <lineage>
        <taxon>Bacteria</taxon>
        <taxon>Pseudomonadati</taxon>
        <taxon>Pseudomonadota</taxon>
        <taxon>Gammaproteobacteria</taxon>
        <taxon>Oceanospirillales</taxon>
        <taxon>Alcanivoracaceae</taxon>
        <taxon>Alcanivorax</taxon>
    </lineage>
</organism>
<dbReference type="PIRSF" id="PIRSF000103">
    <property type="entry name" value="HIBADH"/>
    <property type="match status" value="1"/>
</dbReference>
<dbReference type="InterPro" id="IPR006115">
    <property type="entry name" value="6PGDH_NADP-bd"/>
</dbReference>
<evidence type="ECO:0000259" key="4">
    <source>
        <dbReference type="Pfam" id="PF03446"/>
    </source>
</evidence>
<keyword evidence="3" id="KW-0520">NAD</keyword>
<dbReference type="Pfam" id="PF14833">
    <property type="entry name" value="NAD_binding_11"/>
    <property type="match status" value="1"/>
</dbReference>
<dbReference type="EMBL" id="JALKII010000001">
    <property type="protein sequence ID" value="MCK0536137.1"/>
    <property type="molecule type" value="Genomic_DNA"/>
</dbReference>
<dbReference type="PROSITE" id="PS00895">
    <property type="entry name" value="3_HYDROXYISOBUT_DH"/>
    <property type="match status" value="1"/>
</dbReference>
<evidence type="ECO:0000256" key="1">
    <source>
        <dbReference type="ARBA" id="ARBA00009080"/>
    </source>
</evidence>
<dbReference type="InterPro" id="IPR036291">
    <property type="entry name" value="NAD(P)-bd_dom_sf"/>
</dbReference>
<comment type="similarity">
    <text evidence="1">Belongs to the HIBADH-related family.</text>
</comment>
<evidence type="ECO:0000256" key="3">
    <source>
        <dbReference type="ARBA" id="ARBA00023027"/>
    </source>
</evidence>
<sequence>MSTRIAFIGLGVMGYPMAGHLQRAGHPVTVYNRTTAKAEQWAAEYGGHHAATPAEAARNADLIMICVGNDDDLRAVVSGEHGALKGATPGSLLVDHTTASAKVARELAEAAQAHGCGFMDAPVSGGQQGAEQGSLTIMCGGTEQEFQRARPLLAHYARAVTLMGPSGAGQLTKMVNQICVGAVVQGLAEGMAFAENAGLDVQRVIDVISQGAASSWQMVNRHRTMIADEYEHGFAVDWMRKDLDICLAEARHNGSDLPLTEMVNDFYRDVQAMGGGRWDTSSLLRRMQAQRKPADKQA</sequence>
<feature type="domain" description="6-phosphogluconate dehydrogenase NADP-binding" evidence="4">
    <location>
        <begin position="4"/>
        <end position="164"/>
    </location>
</feature>
<dbReference type="PANTHER" id="PTHR43060">
    <property type="entry name" value="3-HYDROXYISOBUTYRATE DEHYDROGENASE-LIKE 1, MITOCHONDRIAL-RELATED"/>
    <property type="match status" value="1"/>
</dbReference>
<feature type="domain" description="3-hydroxyisobutyrate dehydrogenase-like NAD-binding" evidence="5">
    <location>
        <begin position="167"/>
        <end position="285"/>
    </location>
</feature>
<protein>
    <submittedName>
        <fullName evidence="6">NAD(P)-dependent oxidoreductase</fullName>
    </submittedName>
</protein>
<reference evidence="6" key="1">
    <citation type="submission" date="2022-04" db="EMBL/GenBank/DDBJ databases">
        <title>Alcanivorax sp. CY1518 draft genome sequence.</title>
        <authorList>
            <person name="Zhao G."/>
            <person name="An M."/>
        </authorList>
    </citation>
    <scope>NUCLEOTIDE SEQUENCE</scope>
    <source>
        <strain evidence="6">CY1518</strain>
    </source>
</reference>
<evidence type="ECO:0000313" key="7">
    <source>
        <dbReference type="Proteomes" id="UP001165524"/>
    </source>
</evidence>
<dbReference type="Pfam" id="PF03446">
    <property type="entry name" value="NAD_binding_2"/>
    <property type="match status" value="1"/>
</dbReference>
<accession>A0ABT0E2U5</accession>